<proteinExistence type="predicted"/>
<dbReference type="Proteomes" id="UP000002383">
    <property type="component" value="Chromosome"/>
</dbReference>
<name>B8GTI4_THISH</name>
<reference evidence="2 3" key="1">
    <citation type="journal article" date="2011" name="Stand. Genomic Sci.">
        <title>Complete genome sequence of 'Thioalkalivibrio sulfidophilus' HL-EbGr7.</title>
        <authorList>
            <person name="Muyzer G."/>
            <person name="Sorokin D.Y."/>
            <person name="Mavromatis K."/>
            <person name="Lapidus A."/>
            <person name="Clum A."/>
            <person name="Ivanova N."/>
            <person name="Pati A."/>
            <person name="d'Haeseleer P."/>
            <person name="Woyke T."/>
            <person name="Kyrpides N.C."/>
        </authorList>
    </citation>
    <scope>NUCLEOTIDE SEQUENCE [LARGE SCALE GENOMIC DNA]</scope>
    <source>
        <strain evidence="2 3">HL-EbGR7</strain>
    </source>
</reference>
<dbReference type="PANTHER" id="PTHR31876:SF26">
    <property type="entry name" value="PROTEIN LIKE COV 2"/>
    <property type="match status" value="1"/>
</dbReference>
<dbReference type="PANTHER" id="PTHR31876">
    <property type="entry name" value="COV-LIKE PROTEIN 1"/>
    <property type="match status" value="1"/>
</dbReference>
<evidence type="ECO:0000256" key="1">
    <source>
        <dbReference type="SAM" id="Phobius"/>
    </source>
</evidence>
<sequence precursor="true">MRHLPKTFFTGLAAILPIVITLAVLWWLGSTTEQVLGGLLRAMLPDLLYFPGLGIIAGIGLVLVVGVLLRAYVVRGLFDWMERQMQRIPVVKTIYGMVRDITRLMSGDIKEQFGQAVLITLPGTDFKLVGFVTREDFAGLPANLGDEQTIAVYLPMSYMIGGYTLMLPRSRIEPLDLSLEDAMRFALTAGVSARKDNGTTS</sequence>
<keyword evidence="1" id="KW-0812">Transmembrane</keyword>
<feature type="transmembrane region" description="Helical" evidence="1">
    <location>
        <begin position="7"/>
        <end position="28"/>
    </location>
</feature>
<evidence type="ECO:0008006" key="4">
    <source>
        <dbReference type="Google" id="ProtNLM"/>
    </source>
</evidence>
<dbReference type="HOGENOM" id="CLU_068050_4_0_6"/>
<accession>B8GTI4</accession>
<dbReference type="EMBL" id="CP001339">
    <property type="protein sequence ID" value="ACL71244.1"/>
    <property type="molecule type" value="Genomic_DNA"/>
</dbReference>
<evidence type="ECO:0000313" key="2">
    <source>
        <dbReference type="EMBL" id="ACL71244.1"/>
    </source>
</evidence>
<gene>
    <name evidence="2" type="ordered locus">Tgr7_0143</name>
</gene>
<evidence type="ECO:0000313" key="3">
    <source>
        <dbReference type="Proteomes" id="UP000002383"/>
    </source>
</evidence>
<dbReference type="Pfam" id="PF04367">
    <property type="entry name" value="DUF502"/>
    <property type="match status" value="1"/>
</dbReference>
<dbReference type="AlphaFoldDB" id="B8GTI4"/>
<dbReference type="KEGG" id="tgr:Tgr7_0143"/>
<organism evidence="2 3">
    <name type="scientific">Thioalkalivibrio sulfidiphilus (strain HL-EbGR7)</name>
    <dbReference type="NCBI Taxonomy" id="396588"/>
    <lineage>
        <taxon>Bacteria</taxon>
        <taxon>Pseudomonadati</taxon>
        <taxon>Pseudomonadota</taxon>
        <taxon>Gammaproteobacteria</taxon>
        <taxon>Chromatiales</taxon>
        <taxon>Ectothiorhodospiraceae</taxon>
        <taxon>Thioalkalivibrio</taxon>
    </lineage>
</organism>
<dbReference type="InterPro" id="IPR007462">
    <property type="entry name" value="COV1-like"/>
</dbReference>
<keyword evidence="1" id="KW-0472">Membrane</keyword>
<dbReference type="RefSeq" id="WP_012636733.1">
    <property type="nucleotide sequence ID" value="NC_011901.1"/>
</dbReference>
<feature type="transmembrane region" description="Helical" evidence="1">
    <location>
        <begin position="48"/>
        <end position="73"/>
    </location>
</feature>
<dbReference type="STRING" id="396588.Tgr7_0143"/>
<protein>
    <recommendedName>
        <fullName evidence="4">DUF502 domain-containing protein</fullName>
    </recommendedName>
</protein>
<keyword evidence="1" id="KW-1133">Transmembrane helix</keyword>
<dbReference type="OrthoDB" id="5636623at2"/>
<dbReference type="eggNOG" id="COG2928">
    <property type="taxonomic scope" value="Bacteria"/>
</dbReference>
<keyword evidence="3" id="KW-1185">Reference proteome</keyword>